<dbReference type="AlphaFoldDB" id="A0A9W7A5C7"/>
<dbReference type="Proteomes" id="UP001165082">
    <property type="component" value="Unassembled WGS sequence"/>
</dbReference>
<dbReference type="SUPFAM" id="SSF51905">
    <property type="entry name" value="FAD/NAD(P)-binding domain"/>
    <property type="match status" value="1"/>
</dbReference>
<dbReference type="EMBL" id="BRXZ01001096">
    <property type="protein sequence ID" value="GMH62244.1"/>
    <property type="molecule type" value="Genomic_DNA"/>
</dbReference>
<dbReference type="Gene3D" id="3.50.50.60">
    <property type="entry name" value="FAD/NAD(P)-binding domain"/>
    <property type="match status" value="1"/>
</dbReference>
<name>A0A9W7A5C7_9STRA</name>
<comment type="caution">
    <text evidence="2">The sequence shown here is derived from an EMBL/GenBank/DDBJ whole genome shotgun (WGS) entry which is preliminary data.</text>
</comment>
<accession>A0A9W7A5C7</accession>
<sequence>MITIAGTSFASLLTQLSLSKFTNLSVRVVEASKTTLKKPNIEIGIWTTGLEAIRNLHGAAFEEIVKSGVWCGGVEYRGVNGGRLIGTQLQHGGGGDDKGGDGKGGDDKGRDDKGGDDKGGDDKVGLLFVDQSKMLDILRGAVGRDDGDVEYGFDVGGLVKDVERGEIVLDCSGADSPLPVPNVSGGCTWFSTTPDLSVWSTGEPRSILSASTVLEVADARAFKWRGSMGNLGIPNYAGLGDAARAVNPILSQGVTLAAEDAYVLGRCLRGVGGGGGGEGGRVRREVIEGVAEFERERQRRMFRLNVAGKLVDLVGGLGEGASRGRDWAMGMWGEGRGKRRVFEEIMNFSLGPRVRYGEG</sequence>
<reference evidence="2" key="1">
    <citation type="submission" date="2022-07" db="EMBL/GenBank/DDBJ databases">
        <title>Genome analysis of Parmales, a sister group of diatoms, reveals the evolutionary specialization of diatoms from phago-mixotrophs to photoautotrophs.</title>
        <authorList>
            <person name="Ban H."/>
            <person name="Sato S."/>
            <person name="Yoshikawa S."/>
            <person name="Kazumasa Y."/>
            <person name="Nakamura Y."/>
            <person name="Ichinomiya M."/>
            <person name="Saitoh K."/>
            <person name="Sato N."/>
            <person name="Blanc-Mathieu R."/>
            <person name="Endo H."/>
            <person name="Kuwata A."/>
            <person name="Ogata H."/>
        </authorList>
    </citation>
    <scope>NUCLEOTIDE SEQUENCE</scope>
</reference>
<gene>
    <name evidence="2" type="ORF">TrRE_jg93</name>
</gene>
<protein>
    <submittedName>
        <fullName evidence="2">Uncharacterized protein</fullName>
    </submittedName>
</protein>
<organism evidence="2 3">
    <name type="scientific">Triparma retinervis</name>
    <dbReference type="NCBI Taxonomy" id="2557542"/>
    <lineage>
        <taxon>Eukaryota</taxon>
        <taxon>Sar</taxon>
        <taxon>Stramenopiles</taxon>
        <taxon>Ochrophyta</taxon>
        <taxon>Bolidophyceae</taxon>
        <taxon>Parmales</taxon>
        <taxon>Triparmaceae</taxon>
        <taxon>Triparma</taxon>
    </lineage>
</organism>
<evidence type="ECO:0000313" key="3">
    <source>
        <dbReference type="Proteomes" id="UP001165082"/>
    </source>
</evidence>
<feature type="region of interest" description="Disordered" evidence="1">
    <location>
        <begin position="87"/>
        <end position="119"/>
    </location>
</feature>
<evidence type="ECO:0000313" key="2">
    <source>
        <dbReference type="EMBL" id="GMH62244.1"/>
    </source>
</evidence>
<proteinExistence type="predicted"/>
<evidence type="ECO:0000256" key="1">
    <source>
        <dbReference type="SAM" id="MobiDB-lite"/>
    </source>
</evidence>
<dbReference type="OrthoDB" id="10558845at2759"/>
<feature type="compositionally biased region" description="Basic and acidic residues" evidence="1">
    <location>
        <begin position="94"/>
        <end position="119"/>
    </location>
</feature>
<keyword evidence="3" id="KW-1185">Reference proteome</keyword>
<dbReference type="InterPro" id="IPR036188">
    <property type="entry name" value="FAD/NAD-bd_sf"/>
</dbReference>